<feature type="transmembrane region" description="Helical" evidence="10">
    <location>
        <begin position="424"/>
        <end position="442"/>
    </location>
</feature>
<evidence type="ECO:0000313" key="11">
    <source>
        <dbReference type="EMBL" id="RFF30298.1"/>
    </source>
</evidence>
<gene>
    <name evidence="11" type="primary">lptG</name>
    <name evidence="11" type="ORF">DZC52_09485</name>
</gene>
<dbReference type="PANTHER" id="PTHR33529">
    <property type="entry name" value="SLR0882 PROTEIN-RELATED"/>
    <property type="match status" value="1"/>
</dbReference>
<feature type="transmembrane region" description="Helical" evidence="10">
    <location>
        <begin position="102"/>
        <end position="120"/>
    </location>
</feature>
<proteinExistence type="inferred from homology"/>
<keyword evidence="5 10" id="KW-0812">Transmembrane</keyword>
<dbReference type="EMBL" id="QUZK01000037">
    <property type="protein sequence ID" value="RFF30298.1"/>
    <property type="molecule type" value="Genomic_DNA"/>
</dbReference>
<reference evidence="11 12" key="1">
    <citation type="submission" date="2018-08" db="EMBL/GenBank/DDBJ databases">
        <title>Wenzhouxiangella salilacus sp. nov., a novel bacterium isolated from a saline lake in Xinjiang Province, China.</title>
        <authorList>
            <person name="Han S."/>
        </authorList>
    </citation>
    <scope>NUCLEOTIDE SEQUENCE [LARGE SCALE GENOMIC DNA]</scope>
    <source>
        <strain evidence="11 12">XDB06</strain>
    </source>
</reference>
<keyword evidence="6 10" id="KW-1133">Transmembrane helix</keyword>
<evidence type="ECO:0000256" key="5">
    <source>
        <dbReference type="ARBA" id="ARBA00022692"/>
    </source>
</evidence>
<comment type="similarity">
    <text evidence="3">Belongs to the LptF/LptG family.</text>
</comment>
<dbReference type="PANTHER" id="PTHR33529:SF2">
    <property type="entry name" value="LIPOPOLYSACCHARIDE EXPORT SYSTEM PERMEASE PROTEIN LPTG"/>
    <property type="match status" value="1"/>
</dbReference>
<evidence type="ECO:0000256" key="7">
    <source>
        <dbReference type="ARBA" id="ARBA00023136"/>
    </source>
</evidence>
<evidence type="ECO:0000256" key="4">
    <source>
        <dbReference type="ARBA" id="ARBA00022475"/>
    </source>
</evidence>
<dbReference type="InterPro" id="IPR030923">
    <property type="entry name" value="LptG"/>
</dbReference>
<feature type="region of interest" description="Disordered" evidence="9">
    <location>
        <begin position="1"/>
        <end position="46"/>
    </location>
</feature>
<dbReference type="AlphaFoldDB" id="A0A3E1K8A5"/>
<feature type="transmembrane region" description="Helical" evidence="10">
    <location>
        <begin position="188"/>
        <end position="207"/>
    </location>
</feature>
<comment type="subunit">
    <text evidence="8">Component of the lipopolysaccharide transport and assembly complex. The LptBFG transporter is composed of two ATP-binding proteins (LptB) and two transmembrane proteins (LptF and LptG).</text>
</comment>
<dbReference type="NCBIfam" id="TIGR04408">
    <property type="entry name" value="LptG_lptG"/>
    <property type="match status" value="1"/>
</dbReference>
<keyword evidence="4" id="KW-1003">Cell membrane</keyword>
<evidence type="ECO:0000313" key="12">
    <source>
        <dbReference type="Proteomes" id="UP000260351"/>
    </source>
</evidence>
<dbReference type="Pfam" id="PF03739">
    <property type="entry name" value="LptF_LptG"/>
    <property type="match status" value="1"/>
</dbReference>
<comment type="function">
    <text evidence="1">Part of the ABC transporter complex LptBFG involved in the translocation of lipopolysaccharide (LPS) from the inner membrane to the outer membrane.</text>
</comment>
<keyword evidence="7 10" id="KW-0472">Membrane</keyword>
<evidence type="ECO:0000256" key="6">
    <source>
        <dbReference type="ARBA" id="ARBA00022989"/>
    </source>
</evidence>
<evidence type="ECO:0000256" key="9">
    <source>
        <dbReference type="SAM" id="MobiDB-lite"/>
    </source>
</evidence>
<sequence>MALAPGRTAGRGSARPARPAAVEPQAEAGAARQRRRGPPPLPGLQQRHSWWAHSHGAARSDARSGALAGSRRPFAARARPVLAALEGVVTAGILGRYISRTVLVWVLIVAVLLVGLYTLIEVVREAQDMSGDYGPLQVLAFIVQTMPSRLYDIFPFAALIGTMLGLGGLAATNELVAMRAAGYDRGRILASVMLSVGACLIVLFMLAEFVIPGLEARANAQRDQWRSGQVHLGRFGALWLRDGNMMLRIGYSAWADDNRPEFGNVLVYRIEEGMKPTLVMHATGATHTGDSWQFRNVSRRAVFEGGESTRESPVTLDSTLSYDLFSSAVSKPRMLAIGDLVGMIELLDANELDTGQYRQALWNRLFFPLNVLAMILVSLPFAFRGGRQGGRGLSTFVGLSLGLMFFVISRLIKGTAMLWPGPLWLLMILPALFFGVIGLLLLRRL</sequence>
<feature type="transmembrane region" description="Helical" evidence="10">
    <location>
        <begin position="153"/>
        <end position="176"/>
    </location>
</feature>
<dbReference type="InterPro" id="IPR005495">
    <property type="entry name" value="LptG/LptF_permease"/>
</dbReference>
<feature type="transmembrane region" description="Helical" evidence="10">
    <location>
        <begin position="365"/>
        <end position="383"/>
    </location>
</feature>
<dbReference type="GO" id="GO:0043190">
    <property type="term" value="C:ATP-binding cassette (ABC) transporter complex"/>
    <property type="evidence" value="ECO:0007669"/>
    <property type="project" value="InterPro"/>
</dbReference>
<accession>A0A3E1K8A5</accession>
<evidence type="ECO:0000256" key="10">
    <source>
        <dbReference type="SAM" id="Phobius"/>
    </source>
</evidence>
<feature type="compositionally biased region" description="Low complexity" evidence="9">
    <location>
        <begin position="1"/>
        <end position="31"/>
    </location>
</feature>
<dbReference type="OrthoDB" id="9776227at2"/>
<dbReference type="GO" id="GO:0055085">
    <property type="term" value="P:transmembrane transport"/>
    <property type="evidence" value="ECO:0007669"/>
    <property type="project" value="InterPro"/>
</dbReference>
<protein>
    <submittedName>
        <fullName evidence="11">LPS export ABC transporter permease LptG</fullName>
    </submittedName>
</protein>
<evidence type="ECO:0000256" key="3">
    <source>
        <dbReference type="ARBA" id="ARBA00007725"/>
    </source>
</evidence>
<evidence type="ECO:0000256" key="2">
    <source>
        <dbReference type="ARBA" id="ARBA00004651"/>
    </source>
</evidence>
<evidence type="ECO:0000256" key="8">
    <source>
        <dbReference type="ARBA" id="ARBA00026081"/>
    </source>
</evidence>
<comment type="caution">
    <text evidence="11">The sequence shown here is derived from an EMBL/GenBank/DDBJ whole genome shotgun (WGS) entry which is preliminary data.</text>
</comment>
<feature type="transmembrane region" description="Helical" evidence="10">
    <location>
        <begin position="395"/>
        <end position="412"/>
    </location>
</feature>
<evidence type="ECO:0000256" key="1">
    <source>
        <dbReference type="ARBA" id="ARBA00002265"/>
    </source>
</evidence>
<organism evidence="11 12">
    <name type="scientific">Wenzhouxiangella sediminis</name>
    <dbReference type="NCBI Taxonomy" id="1792836"/>
    <lineage>
        <taxon>Bacteria</taxon>
        <taxon>Pseudomonadati</taxon>
        <taxon>Pseudomonadota</taxon>
        <taxon>Gammaproteobacteria</taxon>
        <taxon>Chromatiales</taxon>
        <taxon>Wenzhouxiangellaceae</taxon>
        <taxon>Wenzhouxiangella</taxon>
    </lineage>
</organism>
<keyword evidence="12" id="KW-1185">Reference proteome</keyword>
<dbReference type="GO" id="GO:0015920">
    <property type="term" value="P:lipopolysaccharide transport"/>
    <property type="evidence" value="ECO:0007669"/>
    <property type="project" value="TreeGrafter"/>
</dbReference>
<name>A0A3E1K8A5_9GAMM</name>
<comment type="subcellular location">
    <subcellularLocation>
        <location evidence="2">Cell membrane</location>
        <topology evidence="2">Multi-pass membrane protein</topology>
    </subcellularLocation>
</comment>
<dbReference type="Proteomes" id="UP000260351">
    <property type="component" value="Unassembled WGS sequence"/>
</dbReference>